<evidence type="ECO:0000313" key="7">
    <source>
        <dbReference type="Proteomes" id="UP000068210"/>
    </source>
</evidence>
<protein>
    <submittedName>
        <fullName evidence="6">Prophage PssSM-03, phage integrase family protein</fullName>
    </submittedName>
</protein>
<dbReference type="HOGENOM" id="CLU_027562_0_2_6"/>
<keyword evidence="2" id="KW-0229">DNA integration</keyword>
<dbReference type="Proteomes" id="UP000068210">
    <property type="component" value="Chromosome"/>
</dbReference>
<proteinExistence type="inferred from homology"/>
<evidence type="ECO:0000256" key="1">
    <source>
        <dbReference type="ARBA" id="ARBA00008857"/>
    </source>
</evidence>
<dbReference type="InterPro" id="IPR010998">
    <property type="entry name" value="Integrase_recombinase_N"/>
</dbReference>
<evidence type="ECO:0000259" key="5">
    <source>
        <dbReference type="PROSITE" id="PS51898"/>
    </source>
</evidence>
<dbReference type="InterPro" id="IPR013762">
    <property type="entry name" value="Integrase-like_cat_sf"/>
</dbReference>
<feature type="domain" description="Tyr recombinase" evidence="5">
    <location>
        <begin position="199"/>
        <end position="379"/>
    </location>
</feature>
<reference evidence="6 7" key="1">
    <citation type="journal article" date="2015" name="PLoS ONE">
        <title>Azotobacter Genomes: The Genome of Azotobacter chroococcum NCIMB 8003 (ATCC 4412).</title>
        <authorList>
            <person name="Robson R.L."/>
            <person name="Jones R."/>
            <person name="Robson R.M."/>
            <person name="Schwartz A."/>
            <person name="Richardson T.H."/>
        </authorList>
    </citation>
    <scope>NUCLEOTIDE SEQUENCE [LARGE SCALE GENOMIC DNA]</scope>
    <source>
        <strain evidence="6 7">NCIMB 8003</strain>
    </source>
</reference>
<dbReference type="RefSeq" id="WP_052263903.1">
    <property type="nucleotide sequence ID" value="NZ_CP010415.1"/>
</dbReference>
<dbReference type="PROSITE" id="PS51898">
    <property type="entry name" value="TYR_RECOMBINASE"/>
    <property type="match status" value="1"/>
</dbReference>
<dbReference type="GO" id="GO:0006310">
    <property type="term" value="P:DNA recombination"/>
    <property type="evidence" value="ECO:0007669"/>
    <property type="project" value="UniProtKB-KW"/>
</dbReference>
<evidence type="ECO:0000313" key="6">
    <source>
        <dbReference type="EMBL" id="AJE21481.1"/>
    </source>
</evidence>
<gene>
    <name evidence="6" type="ORF">Achr_20300</name>
</gene>
<dbReference type="PANTHER" id="PTHR30629">
    <property type="entry name" value="PROPHAGE INTEGRASE"/>
    <property type="match status" value="1"/>
</dbReference>
<name>A0A0C4WMC3_9GAMM</name>
<keyword evidence="3" id="KW-0238">DNA-binding</keyword>
<organism evidence="6 7">
    <name type="scientific">Azotobacter chroococcum NCIMB 8003</name>
    <dbReference type="NCBI Taxonomy" id="1328314"/>
    <lineage>
        <taxon>Bacteria</taxon>
        <taxon>Pseudomonadati</taxon>
        <taxon>Pseudomonadota</taxon>
        <taxon>Gammaproteobacteria</taxon>
        <taxon>Pseudomonadales</taxon>
        <taxon>Pseudomonadaceae</taxon>
        <taxon>Azotobacter</taxon>
    </lineage>
</organism>
<dbReference type="InterPro" id="IPR002104">
    <property type="entry name" value="Integrase_catalytic"/>
</dbReference>
<dbReference type="SUPFAM" id="SSF56349">
    <property type="entry name" value="DNA breaking-rejoining enzymes"/>
    <property type="match status" value="1"/>
</dbReference>
<dbReference type="PANTHER" id="PTHR30629:SF6">
    <property type="entry name" value="PROPHAGE INTEGRASE INTA-RELATED"/>
    <property type="match status" value="1"/>
</dbReference>
<keyword evidence="4" id="KW-0233">DNA recombination</keyword>
<dbReference type="GO" id="GO:0015074">
    <property type="term" value="P:DNA integration"/>
    <property type="evidence" value="ECO:0007669"/>
    <property type="project" value="UniProtKB-KW"/>
</dbReference>
<accession>A0A0C4WMC3</accession>
<dbReference type="Gene3D" id="1.10.150.130">
    <property type="match status" value="1"/>
</dbReference>
<comment type="similarity">
    <text evidence="1">Belongs to the 'phage' integrase family.</text>
</comment>
<dbReference type="EMBL" id="CP010415">
    <property type="protein sequence ID" value="AJE21481.1"/>
    <property type="molecule type" value="Genomic_DNA"/>
</dbReference>
<dbReference type="AlphaFoldDB" id="A0A0C4WMC3"/>
<evidence type="ECO:0000256" key="2">
    <source>
        <dbReference type="ARBA" id="ARBA00022908"/>
    </source>
</evidence>
<evidence type="ECO:0000256" key="3">
    <source>
        <dbReference type="ARBA" id="ARBA00023125"/>
    </source>
</evidence>
<dbReference type="CDD" id="cd00801">
    <property type="entry name" value="INT_P4_C"/>
    <property type="match status" value="1"/>
</dbReference>
<dbReference type="Pfam" id="PF00589">
    <property type="entry name" value="Phage_integrase"/>
    <property type="match status" value="1"/>
</dbReference>
<dbReference type="InterPro" id="IPR011010">
    <property type="entry name" value="DNA_brk_join_enz"/>
</dbReference>
<keyword evidence="7" id="KW-1185">Reference proteome</keyword>
<dbReference type="Gene3D" id="1.10.443.10">
    <property type="entry name" value="Intergrase catalytic core"/>
    <property type="match status" value="1"/>
</dbReference>
<sequence length="428" mass="47503">MTLTVAMSDAEIRRQAARPEVGRLRAAQHPALRLRFLEERTRGSWDVRAAGEWKRFAGWPELNTKAALAVLPEVLARLAADPEAVVGRGGWSTVGELLEWYRERVMRDRKLSAKRKTSVKSAIDCHLLPRLSSLPLATLNRSTVDQALMWPLQETLSPSYVRLILRVLTMAFKQALRLELIAEDPLASVKFTDFVQARIKPKAARLHVMDAGQLLASLAARFEQAPLEGMLAAMMLAHGTRVGETRMARWRHISLSERVWLIPAENTKTRTEHVLPLTEPACALLRRYRAIQEAKGGDPVCLFPGRGGKPIGDKTASAIFSSLGGGQWSSHDLRKLARTGWAELGVDYLIGELLLNHAMGFAAQTYINTSADDLKLDALTRWHAWLDERGFAAIHGGTVAVSSVSRFDAQAAPVVACSDFRELQKERL</sequence>
<dbReference type="InterPro" id="IPR050808">
    <property type="entry name" value="Phage_Integrase"/>
</dbReference>
<dbReference type="KEGG" id="acx:Achr_20300"/>
<dbReference type="GO" id="GO:0003677">
    <property type="term" value="F:DNA binding"/>
    <property type="evidence" value="ECO:0007669"/>
    <property type="project" value="UniProtKB-KW"/>
</dbReference>
<dbReference type="STRING" id="1328314.Achr_20300"/>
<evidence type="ECO:0000256" key="4">
    <source>
        <dbReference type="ARBA" id="ARBA00023172"/>
    </source>
</evidence>